<keyword evidence="2" id="KW-0732">Signal</keyword>
<dbReference type="PANTHER" id="PTHR46339">
    <property type="entry name" value="PROTEIN CBG15282-RELATED"/>
    <property type="match status" value="1"/>
</dbReference>
<dbReference type="EMBL" id="LIAE01010404">
    <property type="protein sequence ID" value="PAV61571.1"/>
    <property type="molecule type" value="Genomic_DNA"/>
</dbReference>
<dbReference type="InterPro" id="IPR002557">
    <property type="entry name" value="Chitin-bd_dom"/>
</dbReference>
<dbReference type="Pfam" id="PF14625">
    <property type="entry name" value="Lustrin_cystein"/>
    <property type="match status" value="13"/>
</dbReference>
<sequence length="1460" mass="157298">MKREPWLIAQILACLLGSARCALECDPTSNTKKPDPSNPESYLYCNLEGTFSKRKCIAGKIFNATSGDCEPIGGLNDALSILSQPFYQAPDDLCGAGIPLTILSAPVVCNPSISSCPDGYVCRMYERTGTSYCCQNSSPIIDEREYSECPEGEITLMEEISNRPRSCVMSQKGSCPAGFECTLLGGTTTRCCGKSFGCPYNSAALLHPASESFVECSPSAPKPCQAGFSCVRSNTLSRHICCSATEENPTKKHTCPNGESPLSSPSECSSANSESCPPGYVCRNSKCCSSAGLCPAGNPLGGGTMACSAKNPCASGYECVTTGGLQYCCPNREFVCNQSKHAGTSCASPQISVTRYYFDKMTGSCKPFQFSQCGGNSNNFGSLEECEGFCVDTQCETGQAYRVGAINAACSISAPNTCPRDYSCSQPLFGQNNICCPSQELICSEMVSAGTPCFGKATTVQRFYYNAVAKKCQPFQYYGCNGNSNNFDTVDDCKNTCQNLETDKVCDGAAPLMDPNQLPQRCSEEVPCPAGYNCNSANYCCPFAEIACSASLSRGNKCSGVPPKTMWFYDPGQKKCEPFTYNGCAGTANRFISQTACMKMCSETNKLGNCPKGMSAYMEDGETSPKTCTLNVIGTCPQPSSCVRSTTNQAICCETTVACPDGRRPYYIPGSSSVVACNPDGDNCPGNNVCVESSTVQGFHMCCSETQSVSSRPQKNRKSRPDTLAELIDTISPCPPRLTTNGQTCHENVADECPSNYICYKEQGYEKGRCCKTKEIPKCTQYGYLPVFLEDTQQVQTCSVLTDDCPKNSLCMTSSLAKVAICCQEYKSTVAKNRKNEWEVVGSDEDEEQPPQSARPRTFGSHVKQQQCKGGNAPYHKPNGQVLKCSFDLDNCPKGFKCEFSSTGEPVCCGEEKVTCPVGTIAFAYGERPLACPAGSTKCPIGFACLPSSNPKHHLCCSTSPKAANEPQCLRGVAYVNPATSDRQYCSPQNDACPIGHKCFESTVSTKFICCSIYGELNVPFSSLSVNSNLMSGNYKGYCPPRQMPYVHPEGFVSTCHMQLNPCPATAPYVCIYSPEKLNSYCCAPMDFATNTWPMDGFAASPMRKLGTPDSEIGMSGSEQPSPLAGSSVVIPGIPDPIPGVQIQNILPPSLLDKVIKMNIPLPGVNNANNNNMNNANPMNMPKIMALPMTSTASGCPAGSRPLVRLNSGIAECAEQPCPEGFSCVFTEVERRFQCCSNAFSFSSMKKTTAKPDEVDEAPVASKAKLECPPDFFLLDGKCLKILFAGQKGCIDDEQCRVKEKNSTCDKGYCICPIDKPLVHGGKCYDPTTVIFMDSVDERANGTIGGYCLETLIEEERCNVENSYCSEKTVTCQCKVGYDLKMDFDNKTDTGSCILNSQSKYAAAQNEPFHSPVMDDELYFIDAAATQTTESSSNNSTEIEESSGDELKYLLQTDALAPEQ</sequence>
<feature type="domain" description="BPTI/Kunitz inhibitor" evidence="3">
    <location>
        <begin position="443"/>
        <end position="497"/>
    </location>
</feature>
<dbReference type="SUPFAM" id="SSF57362">
    <property type="entry name" value="BPTI-like"/>
    <property type="match status" value="3"/>
</dbReference>
<dbReference type="Gene3D" id="4.10.410.10">
    <property type="entry name" value="Pancreatic trypsin inhibitor Kunitz domain"/>
    <property type="match status" value="3"/>
</dbReference>
<gene>
    <name evidence="5" type="ORF">WR25_03124</name>
</gene>
<comment type="caution">
    <text evidence="5">The sequence shown here is derived from an EMBL/GenBank/DDBJ whole genome shotgun (WGS) entry which is preliminary data.</text>
</comment>
<dbReference type="GO" id="GO:0004867">
    <property type="term" value="F:serine-type endopeptidase inhibitor activity"/>
    <property type="evidence" value="ECO:0007669"/>
    <property type="project" value="InterPro"/>
</dbReference>
<dbReference type="InterPro" id="IPR036880">
    <property type="entry name" value="Kunitz_BPTI_sf"/>
</dbReference>
<evidence type="ECO:0000256" key="2">
    <source>
        <dbReference type="SAM" id="SignalP"/>
    </source>
</evidence>
<dbReference type="SMART" id="SM00131">
    <property type="entry name" value="KU"/>
    <property type="match status" value="3"/>
</dbReference>
<feature type="signal peptide" evidence="2">
    <location>
        <begin position="1"/>
        <end position="21"/>
    </location>
</feature>
<proteinExistence type="predicted"/>
<dbReference type="InterPro" id="IPR020901">
    <property type="entry name" value="Prtase_inh_Kunz-CS"/>
</dbReference>
<dbReference type="GO" id="GO:0005576">
    <property type="term" value="C:extracellular region"/>
    <property type="evidence" value="ECO:0007669"/>
    <property type="project" value="InterPro"/>
</dbReference>
<evidence type="ECO:0000256" key="1">
    <source>
        <dbReference type="SAM" id="MobiDB-lite"/>
    </source>
</evidence>
<dbReference type="Pfam" id="PF01683">
    <property type="entry name" value="EB"/>
    <property type="match status" value="1"/>
</dbReference>
<feature type="region of interest" description="Disordered" evidence="1">
    <location>
        <begin position="1426"/>
        <end position="1447"/>
    </location>
</feature>
<reference evidence="5 6" key="1">
    <citation type="journal article" date="2017" name="Curr. Biol.">
        <title>Genome architecture and evolution of a unichromosomal asexual nematode.</title>
        <authorList>
            <person name="Fradin H."/>
            <person name="Zegar C."/>
            <person name="Gutwein M."/>
            <person name="Lucas J."/>
            <person name="Kovtun M."/>
            <person name="Corcoran D."/>
            <person name="Baugh L.R."/>
            <person name="Kiontke K."/>
            <person name="Gunsalus K."/>
            <person name="Fitch D.H."/>
            <person name="Piano F."/>
        </authorList>
    </citation>
    <scope>NUCLEOTIDE SEQUENCE [LARGE SCALE GENOMIC DNA]</scope>
    <source>
        <strain evidence="5">PF1309</strain>
    </source>
</reference>
<dbReference type="PROSITE" id="PS00280">
    <property type="entry name" value="BPTI_KUNITZ_1"/>
    <property type="match status" value="2"/>
</dbReference>
<keyword evidence="6" id="KW-1185">Reference proteome</keyword>
<feature type="domain" description="BPTI/Kunitz inhibitor" evidence="3">
    <location>
        <begin position="336"/>
        <end position="390"/>
    </location>
</feature>
<dbReference type="InterPro" id="IPR006149">
    <property type="entry name" value="EB_dom"/>
</dbReference>
<feature type="chain" id="PRO_5013217313" description="BPTI/Kunitz inhibitor domain-containing protein" evidence="2">
    <location>
        <begin position="22"/>
        <end position="1460"/>
    </location>
</feature>
<protein>
    <recommendedName>
        <fullName evidence="7">BPTI/Kunitz inhibitor domain-containing protein</fullName>
    </recommendedName>
</protein>
<feature type="region of interest" description="Disordered" evidence="1">
    <location>
        <begin position="839"/>
        <end position="859"/>
    </location>
</feature>
<evidence type="ECO:0008006" key="7">
    <source>
        <dbReference type="Google" id="ProtNLM"/>
    </source>
</evidence>
<accession>A0A2A2JIZ7</accession>
<dbReference type="InterPro" id="IPR002223">
    <property type="entry name" value="Kunitz_BPTI"/>
</dbReference>
<dbReference type="PROSITE" id="PS50279">
    <property type="entry name" value="BPTI_KUNITZ_2"/>
    <property type="match status" value="3"/>
</dbReference>
<feature type="domain" description="Chitin-binding type-2" evidence="4">
    <location>
        <begin position="22"/>
        <end position="69"/>
    </location>
</feature>
<dbReference type="SUPFAM" id="SSF57625">
    <property type="entry name" value="Invertebrate chitin-binding proteins"/>
    <property type="match status" value="1"/>
</dbReference>
<feature type="domain" description="BPTI/Kunitz inhibitor" evidence="3">
    <location>
        <begin position="548"/>
        <end position="601"/>
    </location>
</feature>
<evidence type="ECO:0000313" key="6">
    <source>
        <dbReference type="Proteomes" id="UP000218231"/>
    </source>
</evidence>
<dbReference type="Proteomes" id="UP000218231">
    <property type="component" value="Unassembled WGS sequence"/>
</dbReference>
<organism evidence="5 6">
    <name type="scientific">Diploscapter pachys</name>
    <dbReference type="NCBI Taxonomy" id="2018661"/>
    <lineage>
        <taxon>Eukaryota</taxon>
        <taxon>Metazoa</taxon>
        <taxon>Ecdysozoa</taxon>
        <taxon>Nematoda</taxon>
        <taxon>Chromadorea</taxon>
        <taxon>Rhabditida</taxon>
        <taxon>Rhabditina</taxon>
        <taxon>Rhabditomorpha</taxon>
        <taxon>Rhabditoidea</taxon>
        <taxon>Rhabditidae</taxon>
        <taxon>Diploscapter</taxon>
    </lineage>
</organism>
<evidence type="ECO:0000259" key="4">
    <source>
        <dbReference type="PROSITE" id="PS50940"/>
    </source>
</evidence>
<dbReference type="STRING" id="2018661.A0A2A2JIZ7"/>
<dbReference type="InterPro" id="IPR053014">
    <property type="entry name" value="Cuticle_assoc_divergent"/>
</dbReference>
<dbReference type="Pfam" id="PF00014">
    <property type="entry name" value="Kunitz_BPTI"/>
    <property type="match status" value="3"/>
</dbReference>
<evidence type="ECO:0000313" key="5">
    <source>
        <dbReference type="EMBL" id="PAV61571.1"/>
    </source>
</evidence>
<dbReference type="GO" id="GO:0008061">
    <property type="term" value="F:chitin binding"/>
    <property type="evidence" value="ECO:0007669"/>
    <property type="project" value="InterPro"/>
</dbReference>
<name>A0A2A2JIZ7_9BILA</name>
<dbReference type="CDD" id="cd00109">
    <property type="entry name" value="Kunitz-type"/>
    <property type="match status" value="2"/>
</dbReference>
<dbReference type="PANTHER" id="PTHR46339:SF6">
    <property type="entry name" value="BPTI_KUNITZ INHIBITOR DOMAIN-CONTAINING PROTEIN"/>
    <property type="match status" value="1"/>
</dbReference>
<dbReference type="InterPro" id="IPR036508">
    <property type="entry name" value="Chitin-bd_dom_sf"/>
</dbReference>
<dbReference type="SMART" id="SM00289">
    <property type="entry name" value="WR1"/>
    <property type="match status" value="17"/>
</dbReference>
<dbReference type="InterPro" id="IPR006150">
    <property type="entry name" value="Cys_repeat_1"/>
</dbReference>
<dbReference type="OrthoDB" id="5950222at2759"/>
<dbReference type="PROSITE" id="PS50940">
    <property type="entry name" value="CHIT_BIND_II"/>
    <property type="match status" value="1"/>
</dbReference>
<evidence type="ECO:0000259" key="3">
    <source>
        <dbReference type="PROSITE" id="PS50279"/>
    </source>
</evidence>
<feature type="compositionally biased region" description="Low complexity" evidence="1">
    <location>
        <begin position="1426"/>
        <end position="1437"/>
    </location>
</feature>
<dbReference type="InterPro" id="IPR028150">
    <property type="entry name" value="Lustrin_cystein"/>
</dbReference>